<dbReference type="InterPro" id="IPR009695">
    <property type="entry name" value="Diacylglyc_glucosyltr_N"/>
</dbReference>
<dbReference type="AlphaFoldDB" id="A0A941DYZ4"/>
<dbReference type="Proteomes" id="UP000675284">
    <property type="component" value="Unassembled WGS sequence"/>
</dbReference>
<keyword evidence="8" id="KW-1185">Reference proteome</keyword>
<name>A0A941DYZ4_9BACI</name>
<dbReference type="InterPro" id="IPR050519">
    <property type="entry name" value="Glycosyltransf_28_UgtP"/>
</dbReference>
<dbReference type="RefSeq" id="WP_121605668.1">
    <property type="nucleotide sequence ID" value="NZ_BAAACY010000097.1"/>
</dbReference>
<dbReference type="EMBL" id="JAGSOT010000065">
    <property type="protein sequence ID" value="MBR7797669.1"/>
    <property type="molecule type" value="Genomic_DNA"/>
</dbReference>
<dbReference type="Gene3D" id="3.40.50.2000">
    <property type="entry name" value="Glycogen Phosphorylase B"/>
    <property type="match status" value="1"/>
</dbReference>
<feature type="domain" description="Glycosyl transferase family 28 C-terminal" evidence="5">
    <location>
        <begin position="204"/>
        <end position="340"/>
    </location>
</feature>
<reference evidence="7" key="1">
    <citation type="submission" date="2021-04" db="EMBL/GenBank/DDBJ databases">
        <title>Isolation and polyphasic classification of algal microorganism.</title>
        <authorList>
            <person name="Wang S."/>
        </authorList>
    </citation>
    <scope>NUCLEOTIDE SEQUENCE</scope>
    <source>
        <strain evidence="7">720a</strain>
    </source>
</reference>
<dbReference type="GO" id="GO:0016020">
    <property type="term" value="C:membrane"/>
    <property type="evidence" value="ECO:0007669"/>
    <property type="project" value="UniProtKB-SubCell"/>
</dbReference>
<proteinExistence type="inferred from homology"/>
<dbReference type="PANTHER" id="PTHR43025">
    <property type="entry name" value="MONOGALACTOSYLDIACYLGLYCEROL SYNTHASE"/>
    <property type="match status" value="1"/>
</dbReference>
<dbReference type="Pfam" id="PF04101">
    <property type="entry name" value="Glyco_tran_28_C"/>
    <property type="match status" value="1"/>
</dbReference>
<evidence type="ECO:0000313" key="8">
    <source>
        <dbReference type="Proteomes" id="UP000675284"/>
    </source>
</evidence>
<evidence type="ECO:0000256" key="2">
    <source>
        <dbReference type="ARBA" id="ARBA00006962"/>
    </source>
</evidence>
<evidence type="ECO:0000256" key="4">
    <source>
        <dbReference type="ARBA" id="ARBA00022679"/>
    </source>
</evidence>
<keyword evidence="4" id="KW-0808">Transferase</keyword>
<dbReference type="GO" id="GO:0009247">
    <property type="term" value="P:glycolipid biosynthetic process"/>
    <property type="evidence" value="ECO:0007669"/>
    <property type="project" value="InterPro"/>
</dbReference>
<comment type="caution">
    <text evidence="7">The sequence shown here is derived from an EMBL/GenBank/DDBJ whole genome shotgun (WGS) entry which is preliminary data.</text>
</comment>
<accession>A0A941DYZ4</accession>
<dbReference type="GO" id="GO:0016758">
    <property type="term" value="F:hexosyltransferase activity"/>
    <property type="evidence" value="ECO:0007669"/>
    <property type="project" value="InterPro"/>
</dbReference>
<dbReference type="InterPro" id="IPR007235">
    <property type="entry name" value="Glyco_trans_28_C"/>
</dbReference>
<protein>
    <submittedName>
        <fullName evidence="7">UDP-glucuronosyltransferase</fullName>
    </submittedName>
</protein>
<comment type="similarity">
    <text evidence="2">Belongs to the glycosyltransferase 28 family.</text>
</comment>
<dbReference type="Pfam" id="PF06925">
    <property type="entry name" value="MGDG_synth"/>
    <property type="match status" value="1"/>
</dbReference>
<dbReference type="SUPFAM" id="SSF53756">
    <property type="entry name" value="UDP-Glycosyltransferase/glycogen phosphorylase"/>
    <property type="match status" value="1"/>
</dbReference>
<feature type="domain" description="Diacylglycerol glucosyltransferase N-terminal" evidence="6">
    <location>
        <begin position="21"/>
        <end position="187"/>
    </location>
</feature>
<gene>
    <name evidence="7" type="ORF">KCX74_16695</name>
</gene>
<evidence type="ECO:0000259" key="6">
    <source>
        <dbReference type="Pfam" id="PF06925"/>
    </source>
</evidence>
<evidence type="ECO:0000256" key="1">
    <source>
        <dbReference type="ARBA" id="ARBA00004370"/>
    </source>
</evidence>
<comment type="subcellular location">
    <subcellularLocation>
        <location evidence="1">Membrane</location>
    </subcellularLocation>
</comment>
<organism evidence="7 8">
    <name type="scientific">Virgibacillus salarius</name>
    <dbReference type="NCBI Taxonomy" id="447199"/>
    <lineage>
        <taxon>Bacteria</taxon>
        <taxon>Bacillati</taxon>
        <taxon>Bacillota</taxon>
        <taxon>Bacilli</taxon>
        <taxon>Bacillales</taxon>
        <taxon>Bacillaceae</taxon>
        <taxon>Virgibacillus</taxon>
    </lineage>
</organism>
<keyword evidence="3" id="KW-0328">Glycosyltransferase</keyword>
<evidence type="ECO:0000259" key="5">
    <source>
        <dbReference type="Pfam" id="PF04101"/>
    </source>
</evidence>
<evidence type="ECO:0000256" key="3">
    <source>
        <dbReference type="ARBA" id="ARBA00022676"/>
    </source>
</evidence>
<evidence type="ECO:0000313" key="7">
    <source>
        <dbReference type="EMBL" id="MBR7797669.1"/>
    </source>
</evidence>
<sequence>MDKPKQSDALFLPFLQMPSGHHHVADTLITDLLHYNNNKRTNKVELLSYSYGSLEKIVTSTYISWIKRFPGVYDRLYTLLACRNMSKRKRHRHYELLFRPFLNKLVKEENPEIVFLTHALPSSIVSVLKQENKLQAVTVNAYTDFFVNRLWGIKGIDYHFVPTASVKKFLLKLGVKAERIFITGIPVHPVFREEFSLKEKKQALLITGGSLGSCGMDELLSDKHLPKKMHLYVLCGTNEQLYQTLSKQNNSNITPIPYIESKAQMNKLYNEVDAVLTKPGGVTISECLMKRKPIFVYHALPGQEQINLQELIQLGLVNPIDLNKEPLEEQINQFFLDTQKKNRYTENVNRYHQNLSTQSIGALIQQVMNQSQ</sequence>
<dbReference type="PANTHER" id="PTHR43025:SF3">
    <property type="entry name" value="MONOGALACTOSYLDIACYLGLYCEROL SYNTHASE 1, CHLOROPLASTIC"/>
    <property type="match status" value="1"/>
</dbReference>